<dbReference type="OrthoDB" id="3366546at2759"/>
<gene>
    <name evidence="2" type="ORF">EW145_g3393</name>
</gene>
<feature type="compositionally biased region" description="Basic and acidic residues" evidence="1">
    <location>
        <begin position="190"/>
        <end position="209"/>
    </location>
</feature>
<reference evidence="2 3" key="1">
    <citation type="submission" date="2019-02" db="EMBL/GenBank/DDBJ databases">
        <title>Genome sequencing of the rare red list fungi Phellinidium pouzarii.</title>
        <authorList>
            <person name="Buettner E."/>
            <person name="Kellner H."/>
        </authorList>
    </citation>
    <scope>NUCLEOTIDE SEQUENCE [LARGE SCALE GENOMIC DNA]</scope>
    <source>
        <strain evidence="2 3">DSM 108285</strain>
    </source>
</reference>
<comment type="caution">
    <text evidence="2">The sequence shown here is derived from an EMBL/GenBank/DDBJ whole genome shotgun (WGS) entry which is preliminary data.</text>
</comment>
<dbReference type="Proteomes" id="UP000308199">
    <property type="component" value="Unassembled WGS sequence"/>
</dbReference>
<evidence type="ECO:0008006" key="4">
    <source>
        <dbReference type="Google" id="ProtNLM"/>
    </source>
</evidence>
<dbReference type="EMBL" id="SGPK01000144">
    <property type="protein sequence ID" value="THH07419.1"/>
    <property type="molecule type" value="Genomic_DNA"/>
</dbReference>
<accession>A0A4S4L7I0</accession>
<feature type="region of interest" description="Disordered" evidence="1">
    <location>
        <begin position="69"/>
        <end position="93"/>
    </location>
</feature>
<evidence type="ECO:0000256" key="1">
    <source>
        <dbReference type="SAM" id="MobiDB-lite"/>
    </source>
</evidence>
<sequence>MPLDGYSYLVAQGWTGKGSGLRQGAISRPLAIPQKRTLAGLGKDRDEAFPFWDHVFAVAAKTIQVKIHEDDDENSNSDVEFTPSPPVLSRSSTGLLSNKRPIVGTPAFFDTLTPVAGASSPSAAPRMSLIAIAKREAARKCLYARFFRGPVLGPDADFEKVASTSTAVARTPAITAITATDIHSGADHLLRKGEGKAKGKDEKVEKPETGTEDEYKETSERKRKHTSIVKDGKDSDKRREKKRSRKANHDCDNNGEEILPKSQVAELRLKKKRRKEQRIKDESIYVAGADTKENFEQDLKSTSNLKSRLKDEKSGEKKEKKRQRR</sequence>
<feature type="compositionally biased region" description="Basic and acidic residues" evidence="1">
    <location>
        <begin position="308"/>
        <end position="318"/>
    </location>
</feature>
<organism evidence="2 3">
    <name type="scientific">Phellinidium pouzarii</name>
    <dbReference type="NCBI Taxonomy" id="167371"/>
    <lineage>
        <taxon>Eukaryota</taxon>
        <taxon>Fungi</taxon>
        <taxon>Dikarya</taxon>
        <taxon>Basidiomycota</taxon>
        <taxon>Agaricomycotina</taxon>
        <taxon>Agaricomycetes</taxon>
        <taxon>Hymenochaetales</taxon>
        <taxon>Hymenochaetaceae</taxon>
        <taxon>Phellinidium</taxon>
    </lineage>
</organism>
<feature type="compositionally biased region" description="Basic and acidic residues" evidence="1">
    <location>
        <begin position="290"/>
        <end position="299"/>
    </location>
</feature>
<evidence type="ECO:0000313" key="3">
    <source>
        <dbReference type="Proteomes" id="UP000308199"/>
    </source>
</evidence>
<evidence type="ECO:0000313" key="2">
    <source>
        <dbReference type="EMBL" id="THH07419.1"/>
    </source>
</evidence>
<protein>
    <recommendedName>
        <fullName evidence="4">G-patch domain-containing protein</fullName>
    </recommendedName>
</protein>
<feature type="region of interest" description="Disordered" evidence="1">
    <location>
        <begin position="190"/>
        <end position="325"/>
    </location>
</feature>
<name>A0A4S4L7I0_9AGAM</name>
<feature type="compositionally biased region" description="Basic and acidic residues" evidence="1">
    <location>
        <begin position="228"/>
        <end position="238"/>
    </location>
</feature>
<dbReference type="AlphaFoldDB" id="A0A4S4L7I0"/>
<keyword evidence="3" id="KW-1185">Reference proteome</keyword>
<proteinExistence type="predicted"/>